<name>F8E189_CORRG</name>
<dbReference type="InterPro" id="IPR005039">
    <property type="entry name" value="Ant_C"/>
</dbReference>
<gene>
    <name evidence="2" type="ordered locus">CRES_0897</name>
</gene>
<dbReference type="Pfam" id="PF03374">
    <property type="entry name" value="ANT"/>
    <property type="match status" value="1"/>
</dbReference>
<evidence type="ECO:0000313" key="2">
    <source>
        <dbReference type="EMBL" id="AEI09253.1"/>
    </source>
</evidence>
<dbReference type="PROSITE" id="PS51750">
    <property type="entry name" value="BRO_N"/>
    <property type="match status" value="1"/>
</dbReference>
<dbReference type="eggNOG" id="COG3645">
    <property type="taxonomic scope" value="Bacteria"/>
</dbReference>
<dbReference type="GO" id="GO:0003677">
    <property type="term" value="F:DNA binding"/>
    <property type="evidence" value="ECO:0007669"/>
    <property type="project" value="InterPro"/>
</dbReference>
<dbReference type="EMBL" id="CP002857">
    <property type="protein sequence ID" value="AEI09253.1"/>
    <property type="molecule type" value="Genomic_DNA"/>
</dbReference>
<dbReference type="SMART" id="SM01040">
    <property type="entry name" value="Bro-N"/>
    <property type="match status" value="1"/>
</dbReference>
<dbReference type="InterPro" id="IPR003497">
    <property type="entry name" value="BRO_N_domain"/>
</dbReference>
<protein>
    <submittedName>
        <fullName evidence="2">Hypothetical phage protein</fullName>
    </submittedName>
</protein>
<dbReference type="KEGG" id="crd:CRES_0897"/>
<dbReference type="Proteomes" id="UP000000492">
    <property type="component" value="Chromosome"/>
</dbReference>
<dbReference type="HOGENOM" id="CLU_046670_0_1_11"/>
<reference evidence="2 3" key="1">
    <citation type="journal article" date="2012" name="BMC Genomics">
        <title>Complete genome sequence, lifestyle, and multi-drug resistance of the human pathogen Corynebacterium resistens DSM 45100 isolated from blood samples of a leukemia patient.</title>
        <authorList>
            <person name="Schroder J."/>
            <person name="Maus I."/>
            <person name="Meyer K."/>
            <person name="Wordemann S."/>
            <person name="Blom J."/>
            <person name="Jaenicke S."/>
            <person name="Schneider J."/>
            <person name="Trost E."/>
            <person name="Tauch A."/>
        </authorList>
    </citation>
    <scope>NUCLEOTIDE SEQUENCE [LARGE SCALE GENOMIC DNA]</scope>
    <source>
        <strain evidence="3">DSM 45100 / JCM 12819 / CCUG 50093 / GTC 2026 / SICGH 158</strain>
    </source>
</reference>
<accession>F8E189</accession>
<evidence type="ECO:0000259" key="1">
    <source>
        <dbReference type="PROSITE" id="PS51750"/>
    </source>
</evidence>
<evidence type="ECO:0000313" key="3">
    <source>
        <dbReference type="Proteomes" id="UP000000492"/>
    </source>
</evidence>
<feature type="domain" description="Bro-N" evidence="1">
    <location>
        <begin position="30"/>
        <end position="135"/>
    </location>
</feature>
<sequence length="282" mass="32292">MGLLEALLLGSHTFLRVHRRLPRKEPDMATRDLQVFTNDAFGTIRTVEHEDKVYFCGRDVVTALGYTNTSKAIQDHCRGVPFRYPIVDALGRTQEARFITEGDLYRLIFSSKLPAAQDFEAWVVDEVLPTIRRHGVYAIDELLDNDEFLEHAIVQLRSERAKRLAAEQALLEAAPKVSYYDVVLQSDSLLTITEIAKDYGLSAKKLNLLLHDAGVQFKQSGRWFLYARFAEQGYTQSKTHEYDEGKTRTHMYWTQKGRLFVYDLLKNQFDLLPVIEQDGGAA</sequence>
<dbReference type="PANTHER" id="PTHR36180:SF2">
    <property type="entry name" value="BRO FAMILY PROTEIN"/>
    <property type="match status" value="1"/>
</dbReference>
<proteinExistence type="predicted"/>
<keyword evidence="3" id="KW-1185">Reference proteome</keyword>
<dbReference type="Pfam" id="PF02498">
    <property type="entry name" value="Bro-N"/>
    <property type="match status" value="1"/>
</dbReference>
<dbReference type="STRING" id="662755.CRES_0897"/>
<dbReference type="PANTHER" id="PTHR36180">
    <property type="entry name" value="DNA-BINDING PROTEIN-RELATED-RELATED"/>
    <property type="match status" value="1"/>
</dbReference>
<dbReference type="AlphaFoldDB" id="F8E189"/>
<organism evidence="2 3">
    <name type="scientific">Corynebacterium resistens (strain DSM 45100 / JCM 12819 / GTC 2026 / SICGH 158)</name>
    <dbReference type="NCBI Taxonomy" id="662755"/>
    <lineage>
        <taxon>Bacteria</taxon>
        <taxon>Bacillati</taxon>
        <taxon>Actinomycetota</taxon>
        <taxon>Actinomycetes</taxon>
        <taxon>Mycobacteriales</taxon>
        <taxon>Corynebacteriaceae</taxon>
        <taxon>Corynebacterium</taxon>
    </lineage>
</organism>
<dbReference type="eggNOG" id="COG3617">
    <property type="taxonomic scope" value="Bacteria"/>
</dbReference>